<comment type="cofactor">
    <cofactor evidence="1">
        <name>Mg(2+)</name>
        <dbReference type="ChEBI" id="CHEBI:18420"/>
    </cofactor>
</comment>
<evidence type="ECO:0000256" key="6">
    <source>
        <dbReference type="ARBA" id="ARBA00022692"/>
    </source>
</evidence>
<keyword evidence="8" id="KW-0547">Nucleotide-binding</keyword>
<reference evidence="19 21" key="1">
    <citation type="submission" date="2024-04" db="EMBL/GenBank/DDBJ databases">
        <title>Tritrichomonas musculus Genome.</title>
        <authorList>
            <person name="Alves-Ferreira E."/>
            <person name="Grigg M."/>
            <person name="Lorenzi H."/>
            <person name="Galac M."/>
        </authorList>
    </citation>
    <scope>NUCLEOTIDE SEQUENCE [LARGE SCALE GENOMIC DNA]</scope>
    <source>
        <strain evidence="19 21">EAF2021</strain>
    </source>
</reference>
<evidence type="ECO:0000256" key="12">
    <source>
        <dbReference type="ARBA" id="ARBA00022927"/>
    </source>
</evidence>
<dbReference type="PANTHER" id="PTHR10903:SF135">
    <property type="entry name" value="TRANSLOCASE OF CHLOROPLAST 120, CHLOROPLASTIC-RELATED"/>
    <property type="match status" value="1"/>
</dbReference>
<dbReference type="Proteomes" id="UP001470230">
    <property type="component" value="Unassembled WGS sequence"/>
</dbReference>
<evidence type="ECO:0000256" key="1">
    <source>
        <dbReference type="ARBA" id="ARBA00001946"/>
    </source>
</evidence>
<keyword evidence="9" id="KW-0378">Hydrolase</keyword>
<evidence type="ECO:0000256" key="3">
    <source>
        <dbReference type="ARBA" id="ARBA00022448"/>
    </source>
</evidence>
<accession>A0ABR2GM10</accession>
<dbReference type="SUPFAM" id="SSF52540">
    <property type="entry name" value="P-loop containing nucleoside triphosphate hydrolases"/>
    <property type="match status" value="1"/>
</dbReference>
<keyword evidence="6" id="KW-0812">Transmembrane</keyword>
<keyword evidence="12" id="KW-0653">Protein transport</keyword>
<evidence type="ECO:0000256" key="17">
    <source>
        <dbReference type="SAM" id="SignalP"/>
    </source>
</evidence>
<evidence type="ECO:0000256" key="2">
    <source>
        <dbReference type="ARBA" id="ARBA00004167"/>
    </source>
</evidence>
<comment type="subcellular location">
    <subcellularLocation>
        <location evidence="2">Membrane</location>
        <topology evidence="2">Single-pass membrane protein</topology>
    </subcellularLocation>
    <subcellularLocation>
        <location evidence="16">Plastid</location>
        <location evidence="16">Chloroplast outer membrane</location>
    </subcellularLocation>
</comment>
<evidence type="ECO:0000256" key="4">
    <source>
        <dbReference type="ARBA" id="ARBA00022528"/>
    </source>
</evidence>
<keyword evidence="17" id="KW-0732">Signal</keyword>
<feature type="signal peptide" evidence="17">
    <location>
        <begin position="1"/>
        <end position="15"/>
    </location>
</feature>
<dbReference type="EMBL" id="JAPFFF010000038">
    <property type="protein sequence ID" value="KAK8842407.1"/>
    <property type="molecule type" value="Genomic_DNA"/>
</dbReference>
<keyword evidence="10" id="KW-1002">Plastid outer membrane</keyword>
<evidence type="ECO:0000313" key="21">
    <source>
        <dbReference type="Proteomes" id="UP001470230"/>
    </source>
</evidence>
<keyword evidence="3" id="KW-0813">Transport</keyword>
<protein>
    <recommendedName>
        <fullName evidence="18">AIG1-type G domain-containing protein</fullName>
    </recommendedName>
</protein>
<evidence type="ECO:0000256" key="14">
    <source>
        <dbReference type="ARBA" id="ARBA00023134"/>
    </source>
</evidence>
<sequence length="410" mass="47734">MILIPLFLVKSALQAYQPVTILVLGLTGAGKSESGNAFLQMKDAFKASSDPKSHTNETTAKGNKINGVMRYYIDTPGLDSTYGNDQQIKIDLVKYVNEHNNKHGINAFFLTINIGDQRFTPTIANMIITLNDFFIDSKCWNQAGIIFTKCDYNSRDIEDNIEAAKKYREEVIKFIKTLPRCQNIDIELPCFFVNSKYWETDVKTQEEYDKIVKFAQGFSPVPHNFQIPALSRKDSYDPIMVQDYIDKVREPNQKEITMFAFGKNRHFNLDKNGKIIIPIKISLSQLYEYRLNWESVENVGIDYYPASASYNFEKMQVYPTVEGQTLLTFIDHRIRWYWYTFWDKRRKTSRYSQELIIELGGGFVFKGTNNSKYVLRSPNVQQIYSINPDWDDFEHRERVDVPKTLDITMN</sequence>
<gene>
    <name evidence="19" type="ORF">M9Y10_025865</name>
    <name evidence="20" type="ORF">M9Y10_025990</name>
</gene>
<evidence type="ECO:0000256" key="5">
    <source>
        <dbReference type="ARBA" id="ARBA00022640"/>
    </source>
</evidence>
<comment type="caution">
    <text evidence="19">The sequence shown here is derived from an EMBL/GenBank/DDBJ whole genome shotgun (WGS) entry which is preliminary data.</text>
</comment>
<evidence type="ECO:0000256" key="11">
    <source>
        <dbReference type="ARBA" id="ARBA00022842"/>
    </source>
</evidence>
<feature type="chain" id="PRO_5045031624" description="AIG1-type G domain-containing protein" evidence="17">
    <location>
        <begin position="16"/>
        <end position="410"/>
    </location>
</feature>
<dbReference type="EMBL" id="JAPFFF010000330">
    <property type="protein sequence ID" value="KAK8834726.1"/>
    <property type="molecule type" value="Genomic_DNA"/>
</dbReference>
<dbReference type="InterPro" id="IPR027417">
    <property type="entry name" value="P-loop_NTPase"/>
</dbReference>
<evidence type="ECO:0000313" key="19">
    <source>
        <dbReference type="EMBL" id="KAK8834726.1"/>
    </source>
</evidence>
<keyword evidence="15" id="KW-0472">Membrane</keyword>
<evidence type="ECO:0000256" key="8">
    <source>
        <dbReference type="ARBA" id="ARBA00022741"/>
    </source>
</evidence>
<name>A0ABR2GM10_9EUKA</name>
<dbReference type="Pfam" id="PF04548">
    <property type="entry name" value="AIG1"/>
    <property type="match status" value="1"/>
</dbReference>
<dbReference type="InterPro" id="IPR006703">
    <property type="entry name" value="G_AIG1"/>
</dbReference>
<dbReference type="PANTHER" id="PTHR10903">
    <property type="entry name" value="GTPASE, IMAP FAMILY MEMBER-RELATED"/>
    <property type="match status" value="1"/>
</dbReference>
<evidence type="ECO:0000256" key="13">
    <source>
        <dbReference type="ARBA" id="ARBA00022989"/>
    </source>
</evidence>
<keyword evidence="21" id="KW-1185">Reference proteome</keyword>
<evidence type="ECO:0000256" key="16">
    <source>
        <dbReference type="ARBA" id="ARBA00024013"/>
    </source>
</evidence>
<evidence type="ECO:0000259" key="18">
    <source>
        <dbReference type="Pfam" id="PF04548"/>
    </source>
</evidence>
<feature type="domain" description="AIG1-type G" evidence="18">
    <location>
        <begin position="20"/>
        <end position="163"/>
    </location>
</feature>
<keyword evidence="14" id="KW-0342">GTP-binding</keyword>
<keyword evidence="5" id="KW-0934">Plastid</keyword>
<dbReference type="Gene3D" id="3.40.50.300">
    <property type="entry name" value="P-loop containing nucleotide triphosphate hydrolases"/>
    <property type="match status" value="1"/>
</dbReference>
<evidence type="ECO:0000256" key="10">
    <source>
        <dbReference type="ARBA" id="ARBA00022805"/>
    </source>
</evidence>
<evidence type="ECO:0000256" key="7">
    <source>
        <dbReference type="ARBA" id="ARBA00022723"/>
    </source>
</evidence>
<keyword evidence="13" id="KW-1133">Transmembrane helix</keyword>
<evidence type="ECO:0000313" key="20">
    <source>
        <dbReference type="EMBL" id="KAK8842407.1"/>
    </source>
</evidence>
<evidence type="ECO:0000256" key="15">
    <source>
        <dbReference type="ARBA" id="ARBA00023136"/>
    </source>
</evidence>
<keyword evidence="11" id="KW-0460">Magnesium</keyword>
<keyword evidence="4" id="KW-0150">Chloroplast</keyword>
<organism evidence="19 21">
    <name type="scientific">Tritrichomonas musculus</name>
    <dbReference type="NCBI Taxonomy" id="1915356"/>
    <lineage>
        <taxon>Eukaryota</taxon>
        <taxon>Metamonada</taxon>
        <taxon>Parabasalia</taxon>
        <taxon>Tritrichomonadida</taxon>
        <taxon>Tritrichomonadidae</taxon>
        <taxon>Tritrichomonas</taxon>
    </lineage>
</organism>
<keyword evidence="7" id="KW-0479">Metal-binding</keyword>
<proteinExistence type="predicted"/>
<dbReference type="InterPro" id="IPR045058">
    <property type="entry name" value="GIMA/IAN/Toc"/>
</dbReference>
<evidence type="ECO:0000256" key="9">
    <source>
        <dbReference type="ARBA" id="ARBA00022801"/>
    </source>
</evidence>